<evidence type="ECO:0000313" key="2">
    <source>
        <dbReference type="Proteomes" id="UP000805649"/>
    </source>
</evidence>
<gene>
    <name evidence="1" type="ORF">CTRU02_213546</name>
</gene>
<evidence type="ECO:0000313" key="1">
    <source>
        <dbReference type="EMBL" id="KAL0930811.1"/>
    </source>
</evidence>
<dbReference type="EMBL" id="VUJX02000010">
    <property type="protein sequence ID" value="KAL0930811.1"/>
    <property type="molecule type" value="Genomic_DNA"/>
</dbReference>
<dbReference type="Proteomes" id="UP000805649">
    <property type="component" value="Unassembled WGS sequence"/>
</dbReference>
<organism evidence="1 2">
    <name type="scientific">Colletotrichum truncatum</name>
    <name type="common">Anthracnose fungus</name>
    <name type="synonym">Colletotrichum capsici</name>
    <dbReference type="NCBI Taxonomy" id="5467"/>
    <lineage>
        <taxon>Eukaryota</taxon>
        <taxon>Fungi</taxon>
        <taxon>Dikarya</taxon>
        <taxon>Ascomycota</taxon>
        <taxon>Pezizomycotina</taxon>
        <taxon>Sordariomycetes</taxon>
        <taxon>Hypocreomycetidae</taxon>
        <taxon>Glomerellales</taxon>
        <taxon>Glomerellaceae</taxon>
        <taxon>Colletotrichum</taxon>
        <taxon>Colletotrichum truncatum species complex</taxon>
    </lineage>
</organism>
<sequence>MACTITVTAMNFEVTRKLGAEPCLYLPCTCSQTCMILVYVPLG</sequence>
<keyword evidence="2" id="KW-1185">Reference proteome</keyword>
<accession>A0ACC3YG39</accession>
<reference evidence="1 2" key="1">
    <citation type="journal article" date="2020" name="Phytopathology">
        <title>Genome Sequence Resources of Colletotrichum truncatum, C. plurivorum, C. musicola, and C. sojae: Four Species Pathogenic to Soybean (Glycine max).</title>
        <authorList>
            <person name="Rogerio F."/>
            <person name="Boufleur T.R."/>
            <person name="Ciampi-Guillardi M."/>
            <person name="Sukno S.A."/>
            <person name="Thon M.R."/>
            <person name="Massola Junior N.S."/>
            <person name="Baroncelli R."/>
        </authorList>
    </citation>
    <scope>NUCLEOTIDE SEQUENCE [LARGE SCALE GENOMIC DNA]</scope>
    <source>
        <strain evidence="1 2">CMES1059</strain>
    </source>
</reference>
<protein>
    <submittedName>
        <fullName evidence="1">Uncharacterized protein</fullName>
    </submittedName>
</protein>
<name>A0ACC3YG39_COLTU</name>
<proteinExistence type="predicted"/>
<comment type="caution">
    <text evidence="1">The sequence shown here is derived from an EMBL/GenBank/DDBJ whole genome shotgun (WGS) entry which is preliminary data.</text>
</comment>